<dbReference type="GO" id="GO:0035556">
    <property type="term" value="P:intracellular signal transduction"/>
    <property type="evidence" value="ECO:0007669"/>
    <property type="project" value="InterPro"/>
</dbReference>
<dbReference type="InterPro" id="IPR050697">
    <property type="entry name" value="Adenylyl/Guanylyl_Cyclase_3/4"/>
</dbReference>
<keyword evidence="1" id="KW-0472">Membrane</keyword>
<feature type="transmembrane region" description="Helical" evidence="1">
    <location>
        <begin position="146"/>
        <end position="165"/>
    </location>
</feature>
<dbReference type="Gene3D" id="3.30.70.1230">
    <property type="entry name" value="Nucleotide cyclase"/>
    <property type="match status" value="1"/>
</dbReference>
<proteinExistence type="predicted"/>
<feature type="transmembrane region" description="Helical" evidence="1">
    <location>
        <begin position="74"/>
        <end position="94"/>
    </location>
</feature>
<keyword evidence="1" id="KW-0812">Transmembrane</keyword>
<dbReference type="Pfam" id="PF00211">
    <property type="entry name" value="Guanylate_cyc"/>
    <property type="match status" value="1"/>
</dbReference>
<dbReference type="RefSeq" id="WP_305169351.1">
    <property type="nucleotide sequence ID" value="NZ_JAUUUU010000001.1"/>
</dbReference>
<comment type="caution">
    <text evidence="3">The sequence shown here is derived from an EMBL/GenBank/DDBJ whole genome shotgun (WGS) entry which is preliminary data.</text>
</comment>
<evidence type="ECO:0000313" key="3">
    <source>
        <dbReference type="EMBL" id="MDP1519839.1"/>
    </source>
</evidence>
<evidence type="ECO:0000259" key="2">
    <source>
        <dbReference type="PROSITE" id="PS50125"/>
    </source>
</evidence>
<name>A0AAW8B0H6_9GAMM</name>
<dbReference type="InterPro" id="IPR001054">
    <property type="entry name" value="A/G_cyclase"/>
</dbReference>
<keyword evidence="1" id="KW-1133">Transmembrane helix</keyword>
<dbReference type="GO" id="GO:0006171">
    <property type="term" value="P:cAMP biosynthetic process"/>
    <property type="evidence" value="ECO:0007669"/>
    <property type="project" value="TreeGrafter"/>
</dbReference>
<accession>A0AAW8B0H6</accession>
<feature type="domain" description="Guanylate cyclase" evidence="2">
    <location>
        <begin position="224"/>
        <end position="359"/>
    </location>
</feature>
<dbReference type="GO" id="GO:0004016">
    <property type="term" value="F:adenylate cyclase activity"/>
    <property type="evidence" value="ECO:0007669"/>
    <property type="project" value="UniProtKB-ARBA"/>
</dbReference>
<evidence type="ECO:0000313" key="4">
    <source>
        <dbReference type="Proteomes" id="UP001178354"/>
    </source>
</evidence>
<feature type="transmembrane region" description="Helical" evidence="1">
    <location>
        <begin position="45"/>
        <end position="62"/>
    </location>
</feature>
<dbReference type="InterPro" id="IPR029787">
    <property type="entry name" value="Nucleotide_cyclase"/>
</dbReference>
<dbReference type="FunFam" id="3.30.70.1230:FF:000025">
    <property type="entry name" value="Adenylate cyclase 1"/>
    <property type="match status" value="1"/>
</dbReference>
<feature type="transmembrane region" description="Helical" evidence="1">
    <location>
        <begin position="123"/>
        <end position="140"/>
    </location>
</feature>
<dbReference type="PROSITE" id="PS50125">
    <property type="entry name" value="GUANYLATE_CYCLASE_2"/>
    <property type="match status" value="1"/>
</dbReference>
<dbReference type="SUPFAM" id="SSF55073">
    <property type="entry name" value="Nucleotide cyclase"/>
    <property type="match status" value="1"/>
</dbReference>
<dbReference type="SMART" id="SM00044">
    <property type="entry name" value="CYCc"/>
    <property type="match status" value="1"/>
</dbReference>
<evidence type="ECO:0000256" key="1">
    <source>
        <dbReference type="SAM" id="Phobius"/>
    </source>
</evidence>
<sequence>MNEESSKETARLIRYQGLFRFLNGFAGIAAIALSHEALSQDLTKALPMLLAALYIASANGLLQRFDESRRAAVCRLFAFIDALLLGCVLGFLQLSPIPSLIFFLALQFNALANGTWQKLVIDNLAMVIGIAATMFALQLWWTTEVSLAVCLPPLIALGVYACIFGRNSLRQMHDQHEKISQLEKQQIQLKLRNYRLSKYLSPTLLKAIQSGKDVKLETHRRKLTIFFSDIKGFSELAEEMEGEPLTNLLNNYLTEMSQIALKHGGTIDKFIGDAVMVFFGDPSTKGAKEDCLAAVSMAIDMKKHMKELQQRWANQGIRKPLEIRMGINTGYCAVGNFGTEDRLDYTLLGTEVNLASRLESAAQPGEILISHETYSLIKELVLCEERGEIQVKGFQHPVKAYAAIDLRKNLKGAHRYFEHITDGFSFYMDTDRIRNYDQDKILRSLLEAAEHLQKTRKP</sequence>
<keyword evidence="4" id="KW-1185">Reference proteome</keyword>
<dbReference type="CDD" id="cd07302">
    <property type="entry name" value="CHD"/>
    <property type="match status" value="1"/>
</dbReference>
<dbReference type="PANTHER" id="PTHR43081:SF18">
    <property type="entry name" value="BLL7624 PROTEIN"/>
    <property type="match status" value="1"/>
</dbReference>
<dbReference type="EMBL" id="JAUUUU010000001">
    <property type="protein sequence ID" value="MDP1519839.1"/>
    <property type="molecule type" value="Genomic_DNA"/>
</dbReference>
<dbReference type="AlphaFoldDB" id="A0AAW8B0H6"/>
<feature type="transmembrane region" description="Helical" evidence="1">
    <location>
        <begin position="12"/>
        <end position="33"/>
    </location>
</feature>
<reference evidence="3" key="2">
    <citation type="submission" date="2023-08" db="EMBL/GenBank/DDBJ databases">
        <authorList>
            <person name="Luo J."/>
        </authorList>
    </citation>
    <scope>NUCLEOTIDE SEQUENCE</scope>
    <source>
        <strain evidence="3">DSM 25064</strain>
    </source>
</reference>
<reference evidence="3" key="1">
    <citation type="journal article" date="2010" name="Int. J. Syst. Evol. Microbiol.">
        <title>Porticoccus litoralis gen. nov., sp. nov., a gammaproteobacterium isolated from the Yellow Sea.</title>
        <authorList>
            <person name="Oh H.M."/>
            <person name="Kim H."/>
            <person name="Kim K.M."/>
            <person name="Min G.S."/>
            <person name="Cho J.C."/>
        </authorList>
    </citation>
    <scope>NUCLEOTIDE SEQUENCE</scope>
    <source>
        <strain evidence="3">DSM 25064</strain>
    </source>
</reference>
<dbReference type="PANTHER" id="PTHR43081">
    <property type="entry name" value="ADENYLATE CYCLASE, TERMINAL-DIFFERENTIATION SPECIFIC-RELATED"/>
    <property type="match status" value="1"/>
</dbReference>
<gene>
    <name evidence="3" type="ORF">Q8A57_02545</name>
</gene>
<dbReference type="Proteomes" id="UP001178354">
    <property type="component" value="Unassembled WGS sequence"/>
</dbReference>
<organism evidence="3 4">
    <name type="scientific">Porticoccus litoralis</name>
    <dbReference type="NCBI Taxonomy" id="434086"/>
    <lineage>
        <taxon>Bacteria</taxon>
        <taxon>Pseudomonadati</taxon>
        <taxon>Pseudomonadota</taxon>
        <taxon>Gammaproteobacteria</taxon>
        <taxon>Cellvibrionales</taxon>
        <taxon>Porticoccaceae</taxon>
        <taxon>Porticoccus</taxon>
    </lineage>
</organism>
<protein>
    <submittedName>
        <fullName evidence="3">Adenylate/guanylate cyclase domain-containing protein</fullName>
    </submittedName>
</protein>